<organism evidence="1 2">
    <name type="scientific">Devosia pacifica</name>
    <dbReference type="NCBI Taxonomy" id="1335967"/>
    <lineage>
        <taxon>Bacteria</taxon>
        <taxon>Pseudomonadati</taxon>
        <taxon>Pseudomonadota</taxon>
        <taxon>Alphaproteobacteria</taxon>
        <taxon>Hyphomicrobiales</taxon>
        <taxon>Devosiaceae</taxon>
        <taxon>Devosia</taxon>
    </lineage>
</organism>
<name>A0A918S398_9HYPH</name>
<accession>A0A918S398</accession>
<keyword evidence="2" id="KW-1185">Reference proteome</keyword>
<protein>
    <submittedName>
        <fullName evidence="1">NAD(P)-dependent oxidoreductase</fullName>
    </submittedName>
</protein>
<dbReference type="PANTHER" id="PTHR48079">
    <property type="entry name" value="PROTEIN YEEZ"/>
    <property type="match status" value="1"/>
</dbReference>
<dbReference type="Gene3D" id="3.40.50.720">
    <property type="entry name" value="NAD(P)-binding Rossmann-like Domain"/>
    <property type="match status" value="1"/>
</dbReference>
<dbReference type="EMBL" id="BMZE01000002">
    <property type="protein sequence ID" value="GHA22914.1"/>
    <property type="molecule type" value="Genomic_DNA"/>
</dbReference>
<evidence type="ECO:0000313" key="1">
    <source>
        <dbReference type="EMBL" id="GHA22914.1"/>
    </source>
</evidence>
<dbReference type="AlphaFoldDB" id="A0A918S398"/>
<evidence type="ECO:0000313" key="2">
    <source>
        <dbReference type="Proteomes" id="UP000646579"/>
    </source>
</evidence>
<sequence>MSVLFLGMGYSAWATHTELRQADGQLDFAATARSEEAVRRLEQAEIEPHWFDGQTPGPSLPGALSRSRQIISSIAPTASGDPVLTRHRGDFAMAEELEWMCYYSTVGVYGDAGGDWVDEGVVPDPVNERSQWRIEAEDKWRALADERRVPLLVLRLAGIYGPQRSSFDKLRRGTAKRIIKPAQVFNRIHVADIARVTALAAERRLAGTLNLADDEPAPPQDVVTHAAQLLDIAPPPEVAFEEADMSPMARSFYADNKRVSNAAIKSALGIELLFPTYREGLEAIRREETLQ</sequence>
<gene>
    <name evidence="1" type="ORF">GCM10007989_17980</name>
</gene>
<dbReference type="Proteomes" id="UP000646579">
    <property type="component" value="Unassembled WGS sequence"/>
</dbReference>
<proteinExistence type="predicted"/>
<comment type="caution">
    <text evidence="1">The sequence shown here is derived from an EMBL/GenBank/DDBJ whole genome shotgun (WGS) entry which is preliminary data.</text>
</comment>
<reference evidence="1" key="1">
    <citation type="journal article" date="2014" name="Int. J. Syst. Evol. Microbiol.">
        <title>Complete genome sequence of Corynebacterium casei LMG S-19264T (=DSM 44701T), isolated from a smear-ripened cheese.</title>
        <authorList>
            <consortium name="US DOE Joint Genome Institute (JGI-PGF)"/>
            <person name="Walter F."/>
            <person name="Albersmeier A."/>
            <person name="Kalinowski J."/>
            <person name="Ruckert C."/>
        </authorList>
    </citation>
    <scope>NUCLEOTIDE SEQUENCE</scope>
    <source>
        <strain evidence="1">KCTC 32437</strain>
    </source>
</reference>
<dbReference type="SUPFAM" id="SSF51735">
    <property type="entry name" value="NAD(P)-binding Rossmann-fold domains"/>
    <property type="match status" value="1"/>
</dbReference>
<dbReference type="RefSeq" id="WP_189425353.1">
    <property type="nucleotide sequence ID" value="NZ_BMZE01000002.1"/>
</dbReference>
<reference evidence="1" key="2">
    <citation type="submission" date="2020-09" db="EMBL/GenBank/DDBJ databases">
        <authorList>
            <person name="Sun Q."/>
            <person name="Kim S."/>
        </authorList>
    </citation>
    <scope>NUCLEOTIDE SEQUENCE</scope>
    <source>
        <strain evidence="1">KCTC 32437</strain>
    </source>
</reference>
<dbReference type="InterPro" id="IPR051783">
    <property type="entry name" value="NAD(P)-dependent_oxidoreduct"/>
</dbReference>
<dbReference type="InterPro" id="IPR036291">
    <property type="entry name" value="NAD(P)-bd_dom_sf"/>
</dbReference>
<dbReference type="PANTHER" id="PTHR48079:SF6">
    <property type="entry name" value="NAD(P)-BINDING DOMAIN-CONTAINING PROTEIN-RELATED"/>
    <property type="match status" value="1"/>
</dbReference>
<dbReference type="GO" id="GO:0004029">
    <property type="term" value="F:aldehyde dehydrogenase (NAD+) activity"/>
    <property type="evidence" value="ECO:0007669"/>
    <property type="project" value="TreeGrafter"/>
</dbReference>
<dbReference type="GO" id="GO:0005737">
    <property type="term" value="C:cytoplasm"/>
    <property type="evidence" value="ECO:0007669"/>
    <property type="project" value="TreeGrafter"/>
</dbReference>